<evidence type="ECO:0000256" key="1">
    <source>
        <dbReference type="ARBA" id="ARBA00022801"/>
    </source>
</evidence>
<dbReference type="AlphaFoldDB" id="A0A9E5JZQ0"/>
<dbReference type="EMBL" id="JAAONZ010000005">
    <property type="protein sequence ID" value="NHO65642.1"/>
    <property type="molecule type" value="Genomic_DNA"/>
</dbReference>
<dbReference type="Proteomes" id="UP000787472">
    <property type="component" value="Unassembled WGS sequence"/>
</dbReference>
<feature type="domain" description="Alpha/beta hydrolase fold-3" evidence="2">
    <location>
        <begin position="51"/>
        <end position="260"/>
    </location>
</feature>
<dbReference type="PANTHER" id="PTHR48081">
    <property type="entry name" value="AB HYDROLASE SUPERFAMILY PROTEIN C4A8.06C"/>
    <property type="match status" value="1"/>
</dbReference>
<proteinExistence type="predicted"/>
<dbReference type="InterPro" id="IPR013094">
    <property type="entry name" value="AB_hydrolase_3"/>
</dbReference>
<dbReference type="Pfam" id="PF07859">
    <property type="entry name" value="Abhydrolase_3"/>
    <property type="match status" value="1"/>
</dbReference>
<sequence length="289" mass="31250">MLREGGQRYERPFLAQPAVQQKRIPGLAGEPEVTVYVINAGRQGDESRPAILHTHGGGYILGRAQGSVAEMQALAAKHNCVVVSVDYRLAPETPFPGSLHDNYAGLQWLYDNAAELGVDKHRIVLMGDSAGGGHAAMLALEARKRGDIPLRGQVLIYPMLDDRTGSTVPQPEWMGYLSWGPAENVMGWSALLGVPAGSEQVPEGAVPARVKDLSGLPPTFIGVGSIDLFVNEDIEYARRLLNAGVPTELFVVPGGYHGFQAMQPEAEDARRFQDAIDRALERAFVDPAF</sequence>
<evidence type="ECO:0000313" key="3">
    <source>
        <dbReference type="EMBL" id="NHO65642.1"/>
    </source>
</evidence>
<keyword evidence="4" id="KW-1185">Reference proteome</keyword>
<evidence type="ECO:0000259" key="2">
    <source>
        <dbReference type="Pfam" id="PF07859"/>
    </source>
</evidence>
<gene>
    <name evidence="3" type="ORF">G8770_08825</name>
</gene>
<dbReference type="InterPro" id="IPR050300">
    <property type="entry name" value="GDXG_lipolytic_enzyme"/>
</dbReference>
<organism evidence="3 4">
    <name type="scientific">Pseudomaricurvus hydrocarbonicus</name>
    <dbReference type="NCBI Taxonomy" id="1470433"/>
    <lineage>
        <taxon>Bacteria</taxon>
        <taxon>Pseudomonadati</taxon>
        <taxon>Pseudomonadota</taxon>
        <taxon>Gammaproteobacteria</taxon>
        <taxon>Cellvibrionales</taxon>
        <taxon>Cellvibrionaceae</taxon>
        <taxon>Pseudomaricurvus</taxon>
    </lineage>
</organism>
<name>A0A9E5JZQ0_9GAMM</name>
<dbReference type="GO" id="GO:0016787">
    <property type="term" value="F:hydrolase activity"/>
    <property type="evidence" value="ECO:0007669"/>
    <property type="project" value="UniProtKB-KW"/>
</dbReference>
<dbReference type="PANTHER" id="PTHR48081:SF8">
    <property type="entry name" value="ALPHA_BETA HYDROLASE FOLD-3 DOMAIN-CONTAINING PROTEIN-RELATED"/>
    <property type="match status" value="1"/>
</dbReference>
<dbReference type="Gene3D" id="3.40.50.1820">
    <property type="entry name" value="alpha/beta hydrolase"/>
    <property type="match status" value="1"/>
</dbReference>
<dbReference type="SUPFAM" id="SSF53474">
    <property type="entry name" value="alpha/beta-Hydrolases"/>
    <property type="match status" value="1"/>
</dbReference>
<dbReference type="InterPro" id="IPR029058">
    <property type="entry name" value="AB_hydrolase_fold"/>
</dbReference>
<accession>A0A9E5JZQ0</accession>
<protein>
    <submittedName>
        <fullName evidence="3">Alpha/beta hydrolase</fullName>
    </submittedName>
</protein>
<evidence type="ECO:0000313" key="4">
    <source>
        <dbReference type="Proteomes" id="UP000787472"/>
    </source>
</evidence>
<comment type="caution">
    <text evidence="3">The sequence shown here is derived from an EMBL/GenBank/DDBJ whole genome shotgun (WGS) entry which is preliminary data.</text>
</comment>
<keyword evidence="1 3" id="KW-0378">Hydrolase</keyword>
<reference evidence="3" key="1">
    <citation type="submission" date="2020-03" db="EMBL/GenBank/DDBJ databases">
        <authorList>
            <person name="Guo F."/>
        </authorList>
    </citation>
    <scope>NUCLEOTIDE SEQUENCE</scope>
    <source>
        <strain evidence="3">JCM 30134</strain>
    </source>
</reference>